<evidence type="ECO:0000313" key="15">
    <source>
        <dbReference type="EMBL" id="MBC8559478.1"/>
    </source>
</evidence>
<evidence type="ECO:0000256" key="7">
    <source>
        <dbReference type="ARBA" id="ARBA00022989"/>
    </source>
</evidence>
<dbReference type="GO" id="GO:0008444">
    <property type="term" value="F:CDP-diacylglycerol-glycerol-3-phosphate 3-phosphatidyltransferase activity"/>
    <property type="evidence" value="ECO:0007669"/>
    <property type="project" value="InterPro"/>
</dbReference>
<gene>
    <name evidence="15" type="ORF">H8710_05260</name>
</gene>
<dbReference type="InterPro" id="IPR043130">
    <property type="entry name" value="CDP-OH_PTrfase_TM_dom"/>
</dbReference>
<dbReference type="PROSITE" id="PS00379">
    <property type="entry name" value="CDP_ALCOHOL_P_TRANSF"/>
    <property type="match status" value="1"/>
</dbReference>
<dbReference type="InterPro" id="IPR050324">
    <property type="entry name" value="CDP-alcohol_PTase-I"/>
</dbReference>
<dbReference type="PANTHER" id="PTHR14269:SF11">
    <property type="entry name" value="CDP-DIACYLGLYCEROL--GLYCEROL-3-PHOSPHATE 3-PHOSPHATIDYLTRANSFERASE"/>
    <property type="match status" value="1"/>
</dbReference>
<dbReference type="Gene3D" id="1.20.120.1760">
    <property type="match status" value="1"/>
</dbReference>
<keyword evidence="7 14" id="KW-1133">Transmembrane helix</keyword>
<dbReference type="RefSeq" id="WP_249294371.1">
    <property type="nucleotide sequence ID" value="NZ_JACRSV010000001.1"/>
</dbReference>
<dbReference type="InterPro" id="IPR048254">
    <property type="entry name" value="CDP_ALCOHOL_P_TRANSF_CS"/>
</dbReference>
<dbReference type="AlphaFoldDB" id="A0A926E4B5"/>
<feature type="transmembrane region" description="Helical" evidence="14">
    <location>
        <begin position="39"/>
        <end position="60"/>
    </location>
</feature>
<proteinExistence type="inferred from homology"/>
<keyword evidence="6 14" id="KW-0812">Transmembrane</keyword>
<dbReference type="InterPro" id="IPR004570">
    <property type="entry name" value="Phosphatidylglycerol_P_synth"/>
</dbReference>
<evidence type="ECO:0000256" key="11">
    <source>
        <dbReference type="ARBA" id="ARBA00023264"/>
    </source>
</evidence>
<evidence type="ECO:0000256" key="2">
    <source>
        <dbReference type="ARBA" id="ARBA00004141"/>
    </source>
</evidence>
<feature type="transmembrane region" description="Helical" evidence="14">
    <location>
        <begin position="12"/>
        <end position="33"/>
    </location>
</feature>
<evidence type="ECO:0000256" key="5">
    <source>
        <dbReference type="ARBA" id="ARBA00022679"/>
    </source>
</evidence>
<evidence type="ECO:0000256" key="14">
    <source>
        <dbReference type="SAM" id="Phobius"/>
    </source>
</evidence>
<evidence type="ECO:0000313" key="16">
    <source>
        <dbReference type="Proteomes" id="UP000610760"/>
    </source>
</evidence>
<accession>A0A926E4B5</accession>
<keyword evidence="11" id="KW-1208">Phospholipid metabolism</keyword>
<evidence type="ECO:0000256" key="12">
    <source>
        <dbReference type="ARBA" id="ARBA00033018"/>
    </source>
</evidence>
<evidence type="ECO:0000256" key="4">
    <source>
        <dbReference type="ARBA" id="ARBA00022516"/>
    </source>
</evidence>
<name>A0A926E4B5_9FIRM</name>
<protein>
    <recommendedName>
        <fullName evidence="12">Phosphatidylglycerophosphate synthase</fullName>
    </recommendedName>
</protein>
<evidence type="ECO:0000256" key="6">
    <source>
        <dbReference type="ARBA" id="ARBA00022692"/>
    </source>
</evidence>
<dbReference type="EMBL" id="JACRSV010000001">
    <property type="protein sequence ID" value="MBC8559478.1"/>
    <property type="molecule type" value="Genomic_DNA"/>
</dbReference>
<evidence type="ECO:0000256" key="13">
    <source>
        <dbReference type="RuleBase" id="RU003750"/>
    </source>
</evidence>
<evidence type="ECO:0000256" key="1">
    <source>
        <dbReference type="ARBA" id="ARBA00003973"/>
    </source>
</evidence>
<reference evidence="15" key="1">
    <citation type="submission" date="2020-08" db="EMBL/GenBank/DDBJ databases">
        <title>Genome public.</title>
        <authorList>
            <person name="Liu C."/>
            <person name="Sun Q."/>
        </authorList>
    </citation>
    <scope>NUCLEOTIDE SEQUENCE</scope>
    <source>
        <strain evidence="15">NSJ-33</strain>
    </source>
</reference>
<keyword evidence="5 13" id="KW-0808">Transferase</keyword>
<organism evidence="15 16">
    <name type="scientific">Fumia xinanensis</name>
    <dbReference type="NCBI Taxonomy" id="2763659"/>
    <lineage>
        <taxon>Bacteria</taxon>
        <taxon>Bacillati</taxon>
        <taxon>Bacillota</taxon>
        <taxon>Clostridia</taxon>
        <taxon>Eubacteriales</taxon>
        <taxon>Oscillospiraceae</taxon>
        <taxon>Fumia</taxon>
    </lineage>
</organism>
<comment type="function">
    <text evidence="1">This protein catalyzes the committed step to the synthesis of the acidic phospholipids.</text>
</comment>
<dbReference type="GO" id="GO:0046474">
    <property type="term" value="P:glycerophospholipid biosynthetic process"/>
    <property type="evidence" value="ECO:0007669"/>
    <property type="project" value="TreeGrafter"/>
</dbReference>
<feature type="transmembrane region" description="Helical" evidence="14">
    <location>
        <begin position="154"/>
        <end position="177"/>
    </location>
</feature>
<dbReference type="Pfam" id="PF01066">
    <property type="entry name" value="CDP-OH_P_transf"/>
    <property type="match status" value="1"/>
</dbReference>
<feature type="transmembrane region" description="Helical" evidence="14">
    <location>
        <begin position="130"/>
        <end position="148"/>
    </location>
</feature>
<evidence type="ECO:0000256" key="10">
    <source>
        <dbReference type="ARBA" id="ARBA00023209"/>
    </source>
</evidence>
<keyword evidence="9 14" id="KW-0472">Membrane</keyword>
<dbReference type="GO" id="GO:0016020">
    <property type="term" value="C:membrane"/>
    <property type="evidence" value="ECO:0007669"/>
    <property type="project" value="UniProtKB-SubCell"/>
</dbReference>
<evidence type="ECO:0000256" key="9">
    <source>
        <dbReference type="ARBA" id="ARBA00023136"/>
    </source>
</evidence>
<dbReference type="Proteomes" id="UP000610760">
    <property type="component" value="Unassembled WGS sequence"/>
</dbReference>
<comment type="subcellular location">
    <subcellularLocation>
        <location evidence="2">Membrane</location>
        <topology evidence="2">Multi-pass membrane protein</topology>
    </subcellularLocation>
</comment>
<dbReference type="InterPro" id="IPR000462">
    <property type="entry name" value="CDP-OH_P_trans"/>
</dbReference>
<evidence type="ECO:0000256" key="8">
    <source>
        <dbReference type="ARBA" id="ARBA00023098"/>
    </source>
</evidence>
<comment type="similarity">
    <text evidence="3 13">Belongs to the CDP-alcohol phosphatidyltransferase class-I family.</text>
</comment>
<dbReference type="PIRSF" id="PIRSF000847">
    <property type="entry name" value="Phos_ph_gly_syn"/>
    <property type="match status" value="1"/>
</dbReference>
<keyword evidence="10" id="KW-0594">Phospholipid biosynthesis</keyword>
<keyword evidence="4" id="KW-0444">Lipid biosynthesis</keyword>
<keyword evidence="16" id="KW-1185">Reference proteome</keyword>
<keyword evidence="8" id="KW-0443">Lipid metabolism</keyword>
<feature type="transmembrane region" description="Helical" evidence="14">
    <location>
        <begin position="97"/>
        <end position="118"/>
    </location>
</feature>
<comment type="caution">
    <text evidence="15">The sequence shown here is derived from an EMBL/GenBank/DDBJ whole genome shotgun (WGS) entry which is preliminary data.</text>
</comment>
<dbReference type="PANTHER" id="PTHR14269">
    <property type="entry name" value="CDP-DIACYLGLYCEROL--GLYCEROL-3-PHOSPHATE 3-PHOSPHATIDYLTRANSFERASE-RELATED"/>
    <property type="match status" value="1"/>
</dbReference>
<evidence type="ECO:0000256" key="3">
    <source>
        <dbReference type="ARBA" id="ARBA00010441"/>
    </source>
</evidence>
<sequence>MKFTKKEVFSIPNILSFVRILLIPVFMAFYLTAEIPLDYYIAAAVILISGLTDMADGLIARKFHMITELGKALDPIADKLTQAAIVFTLIFRFPAMVFLFILLAVKEIFMGVNGLILLKKGKKLDGAMWFGKLSTAVLYVVMFIFIAVPNMPSLVANILMIVTGFFLAMSFILYIPIFSDLHKRSKEETQSEKA</sequence>